<dbReference type="Proteomes" id="UP000257109">
    <property type="component" value="Unassembled WGS sequence"/>
</dbReference>
<feature type="non-terminal residue" evidence="3">
    <location>
        <position position="1"/>
    </location>
</feature>
<protein>
    <submittedName>
        <fullName evidence="3">Mitochondrial protein</fullName>
    </submittedName>
</protein>
<keyword evidence="4" id="KW-1185">Reference proteome</keyword>
<dbReference type="InterPro" id="IPR041588">
    <property type="entry name" value="Integrase_H2C2"/>
</dbReference>
<name>A0A371HDR5_MUCPR</name>
<dbReference type="AlphaFoldDB" id="A0A371HDR5"/>
<feature type="compositionally biased region" description="Basic residues" evidence="1">
    <location>
        <begin position="363"/>
        <end position="381"/>
    </location>
</feature>
<evidence type="ECO:0000313" key="4">
    <source>
        <dbReference type="Proteomes" id="UP000257109"/>
    </source>
</evidence>
<feature type="compositionally biased region" description="Polar residues" evidence="1">
    <location>
        <begin position="491"/>
        <end position="500"/>
    </location>
</feature>
<feature type="region of interest" description="Disordered" evidence="1">
    <location>
        <begin position="352"/>
        <end position="381"/>
    </location>
</feature>
<feature type="non-terminal residue" evidence="3">
    <location>
        <position position="529"/>
    </location>
</feature>
<gene>
    <name evidence="3" type="ORF">CR513_15824</name>
</gene>
<dbReference type="Gene3D" id="1.10.340.70">
    <property type="match status" value="1"/>
</dbReference>
<reference evidence="3" key="1">
    <citation type="submission" date="2018-05" db="EMBL/GenBank/DDBJ databases">
        <title>Draft genome of Mucuna pruriens seed.</title>
        <authorList>
            <person name="Nnadi N.E."/>
            <person name="Vos R."/>
            <person name="Hasami M.H."/>
            <person name="Devisetty U.K."/>
            <person name="Aguiy J.C."/>
        </authorList>
    </citation>
    <scope>NUCLEOTIDE SEQUENCE [LARGE SCALE GENOMIC DNA]</scope>
    <source>
        <strain evidence="3">JCA_2017</strain>
    </source>
</reference>
<evidence type="ECO:0000313" key="3">
    <source>
        <dbReference type="EMBL" id="RDY00912.1"/>
    </source>
</evidence>
<evidence type="ECO:0000259" key="2">
    <source>
        <dbReference type="Pfam" id="PF17921"/>
    </source>
</evidence>
<organism evidence="3 4">
    <name type="scientific">Mucuna pruriens</name>
    <name type="common">Velvet bean</name>
    <name type="synonym">Dolichos pruriens</name>
    <dbReference type="NCBI Taxonomy" id="157652"/>
    <lineage>
        <taxon>Eukaryota</taxon>
        <taxon>Viridiplantae</taxon>
        <taxon>Streptophyta</taxon>
        <taxon>Embryophyta</taxon>
        <taxon>Tracheophyta</taxon>
        <taxon>Spermatophyta</taxon>
        <taxon>Magnoliopsida</taxon>
        <taxon>eudicotyledons</taxon>
        <taxon>Gunneridae</taxon>
        <taxon>Pentapetalae</taxon>
        <taxon>rosids</taxon>
        <taxon>fabids</taxon>
        <taxon>Fabales</taxon>
        <taxon>Fabaceae</taxon>
        <taxon>Papilionoideae</taxon>
        <taxon>50 kb inversion clade</taxon>
        <taxon>NPAAA clade</taxon>
        <taxon>indigoferoid/millettioid clade</taxon>
        <taxon>Phaseoleae</taxon>
        <taxon>Mucuna</taxon>
    </lineage>
</organism>
<feature type="region of interest" description="Disordered" evidence="1">
    <location>
        <begin position="470"/>
        <end position="504"/>
    </location>
</feature>
<evidence type="ECO:0000256" key="1">
    <source>
        <dbReference type="SAM" id="MobiDB-lite"/>
    </source>
</evidence>
<feature type="compositionally biased region" description="Polar residues" evidence="1">
    <location>
        <begin position="470"/>
        <end position="481"/>
    </location>
</feature>
<dbReference type="PANTHER" id="PTHR47266">
    <property type="entry name" value="ENDONUCLEASE-RELATED"/>
    <property type="match status" value="1"/>
</dbReference>
<sequence>MNSRRATTAYQHAYTMVCRHLQFCSSISIPTRGILIVQRETYKCILDAEIKSVLQFCHAASGRGHYGSTRTAKKFLDCEFYWPTMFRDAYQFFSTREKCQKTGTTIIRRHEMPKQPILFCEVFDIEAIATKTNDTKVVVDFLKSNIFYRFGMPEALISDQGKSRKHCKGWPIPAGRTEANSLGTLYGHIELHTGLRWGCLPTGLSSIKAVMSQTSSVLAVKYCNLAYDQAGKQRKFQLQELDKLRLEVYEKSHIYKQKVKQFHDKKRSQGRSSKTLIAGKLRSRWDGPFVITNVFPYGVVELKDEHTNTPSSSLQAKAKKTMIKLNLRGHRSFGIVLGVGLVQVWGRRDTQGKSKSSVSEKGSKRKRKKNNARLKQRKGKQPKSYLVALDAEGVSFRYGLKNLILGPNSRLISTHQESLGAGESSWLDRLLHGPIDFAVHPIPSQSDFVVFESALSRDCVRFISTETESDQSLPSAGQFQEVSRPRRIHPSQAQSLPTESSFDEPECWEYLGPRREAPCRTSRPDQVDI</sequence>
<dbReference type="EMBL" id="QJKJ01002876">
    <property type="protein sequence ID" value="RDY00912.1"/>
    <property type="molecule type" value="Genomic_DNA"/>
</dbReference>
<proteinExistence type="predicted"/>
<accession>A0A371HDR5</accession>
<dbReference type="OrthoDB" id="543541at2759"/>
<dbReference type="InterPro" id="IPR052160">
    <property type="entry name" value="Gypsy_RT_Integrase-like"/>
</dbReference>
<comment type="caution">
    <text evidence="3">The sequence shown here is derived from an EMBL/GenBank/DDBJ whole genome shotgun (WGS) entry which is preliminary data.</text>
</comment>
<feature type="domain" description="Integrase zinc-binding" evidence="2">
    <location>
        <begin position="49"/>
        <end position="103"/>
    </location>
</feature>
<dbReference type="Pfam" id="PF17921">
    <property type="entry name" value="Integrase_H2C2"/>
    <property type="match status" value="1"/>
</dbReference>